<dbReference type="Proteomes" id="UP000436088">
    <property type="component" value="Unassembled WGS sequence"/>
</dbReference>
<accession>A0A6A3CN50</accession>
<evidence type="ECO:0000256" key="1">
    <source>
        <dbReference type="SAM" id="MobiDB-lite"/>
    </source>
</evidence>
<sequence>MQKPSAGWICLNVDAALPNLTKAGSVGGVFRDSEGNWLYGFHKSIGITDVLQAEPWGLLVGLDLAHSLDIELFQISRHCRQDGSPGFVSSFSPSVCPSTPSRPPG</sequence>
<protein>
    <recommendedName>
        <fullName evidence="2">RNase H type-1 domain-containing protein</fullName>
    </recommendedName>
</protein>
<gene>
    <name evidence="3" type="ORF">F3Y22_tig00002847pilonHSYRG00096</name>
</gene>
<dbReference type="Gene3D" id="3.30.420.10">
    <property type="entry name" value="Ribonuclease H-like superfamily/Ribonuclease H"/>
    <property type="match status" value="1"/>
</dbReference>
<dbReference type="InterPro" id="IPR036397">
    <property type="entry name" value="RNaseH_sf"/>
</dbReference>
<proteinExistence type="predicted"/>
<evidence type="ECO:0000313" key="3">
    <source>
        <dbReference type="EMBL" id="KAE8730895.1"/>
    </source>
</evidence>
<feature type="domain" description="RNase H type-1" evidence="2">
    <location>
        <begin position="12"/>
        <end position="76"/>
    </location>
</feature>
<feature type="compositionally biased region" description="Low complexity" evidence="1">
    <location>
        <begin position="85"/>
        <end position="99"/>
    </location>
</feature>
<comment type="caution">
    <text evidence="3">The sequence shown here is derived from an EMBL/GenBank/DDBJ whole genome shotgun (WGS) entry which is preliminary data.</text>
</comment>
<dbReference type="InterPro" id="IPR044730">
    <property type="entry name" value="RNase_H-like_dom_plant"/>
</dbReference>
<keyword evidence="4" id="KW-1185">Reference proteome</keyword>
<dbReference type="InterPro" id="IPR012337">
    <property type="entry name" value="RNaseH-like_sf"/>
</dbReference>
<dbReference type="SUPFAM" id="SSF53098">
    <property type="entry name" value="Ribonuclease H-like"/>
    <property type="match status" value="1"/>
</dbReference>
<dbReference type="Pfam" id="PF13456">
    <property type="entry name" value="RVT_3"/>
    <property type="match status" value="1"/>
</dbReference>
<feature type="region of interest" description="Disordered" evidence="1">
    <location>
        <begin position="85"/>
        <end position="105"/>
    </location>
</feature>
<dbReference type="GO" id="GO:0004523">
    <property type="term" value="F:RNA-DNA hybrid ribonuclease activity"/>
    <property type="evidence" value="ECO:0007669"/>
    <property type="project" value="InterPro"/>
</dbReference>
<dbReference type="InterPro" id="IPR053151">
    <property type="entry name" value="RNase_H-like"/>
</dbReference>
<evidence type="ECO:0000259" key="2">
    <source>
        <dbReference type="Pfam" id="PF13456"/>
    </source>
</evidence>
<dbReference type="PANTHER" id="PTHR47723:SF19">
    <property type="entry name" value="POLYNUCLEOTIDYL TRANSFERASE, RIBONUCLEASE H-LIKE SUPERFAMILY PROTEIN"/>
    <property type="match status" value="1"/>
</dbReference>
<reference evidence="3" key="1">
    <citation type="submission" date="2019-09" db="EMBL/GenBank/DDBJ databases">
        <title>Draft genome information of white flower Hibiscus syriacus.</title>
        <authorList>
            <person name="Kim Y.-M."/>
        </authorList>
    </citation>
    <scope>NUCLEOTIDE SEQUENCE [LARGE SCALE GENOMIC DNA]</scope>
    <source>
        <strain evidence="3">YM2019G1</strain>
    </source>
</reference>
<evidence type="ECO:0000313" key="4">
    <source>
        <dbReference type="Proteomes" id="UP000436088"/>
    </source>
</evidence>
<dbReference type="InterPro" id="IPR002156">
    <property type="entry name" value="RNaseH_domain"/>
</dbReference>
<organism evidence="3 4">
    <name type="scientific">Hibiscus syriacus</name>
    <name type="common">Rose of Sharon</name>
    <dbReference type="NCBI Taxonomy" id="106335"/>
    <lineage>
        <taxon>Eukaryota</taxon>
        <taxon>Viridiplantae</taxon>
        <taxon>Streptophyta</taxon>
        <taxon>Embryophyta</taxon>
        <taxon>Tracheophyta</taxon>
        <taxon>Spermatophyta</taxon>
        <taxon>Magnoliopsida</taxon>
        <taxon>eudicotyledons</taxon>
        <taxon>Gunneridae</taxon>
        <taxon>Pentapetalae</taxon>
        <taxon>rosids</taxon>
        <taxon>malvids</taxon>
        <taxon>Malvales</taxon>
        <taxon>Malvaceae</taxon>
        <taxon>Malvoideae</taxon>
        <taxon>Hibiscus</taxon>
    </lineage>
</organism>
<dbReference type="EMBL" id="VEPZ02000198">
    <property type="protein sequence ID" value="KAE8730895.1"/>
    <property type="molecule type" value="Genomic_DNA"/>
</dbReference>
<name>A0A6A3CN50_HIBSY</name>
<dbReference type="AlphaFoldDB" id="A0A6A3CN50"/>
<dbReference type="PANTHER" id="PTHR47723">
    <property type="entry name" value="OS05G0353850 PROTEIN"/>
    <property type="match status" value="1"/>
</dbReference>
<dbReference type="CDD" id="cd06222">
    <property type="entry name" value="RNase_H_like"/>
    <property type="match status" value="1"/>
</dbReference>
<dbReference type="GO" id="GO:0003676">
    <property type="term" value="F:nucleic acid binding"/>
    <property type="evidence" value="ECO:0007669"/>
    <property type="project" value="InterPro"/>
</dbReference>